<dbReference type="Proteomes" id="UP000078486">
    <property type="component" value="Unassembled WGS sequence"/>
</dbReference>
<accession>A0A178IN29</accession>
<dbReference type="STRING" id="1184151.AW736_06650"/>
<reference evidence="1 2" key="1">
    <citation type="submission" date="2016-01" db="EMBL/GenBank/DDBJ databases">
        <title>High potential of lignocellulose degradation of a new Verrucomicrobia species.</title>
        <authorList>
            <person name="Wang Y."/>
            <person name="Shi Y."/>
            <person name="Qiu Z."/>
            <person name="Liu S."/>
            <person name="Yang H."/>
        </authorList>
    </citation>
    <scope>NUCLEOTIDE SEQUENCE [LARGE SCALE GENOMIC DNA]</scope>
    <source>
        <strain evidence="1 2">TSB47</strain>
    </source>
</reference>
<sequence length="253" mass="27309">MAFALCAGGAVSTLPAQVSIISGKASSPAEISVSEVYAQNFDSLPTAAATKPDKAGALDWKNNETLPGWFRDVASSKGDFSGSGAYVDAPVFFNYGMDGQGNRSVGFRSTQGLYRDAAVAVVFQNKTETPIKGVKVAYTGRQWRRQSEAASTLVVGWRWLGFTFDAGTFAPRAKQFWTDAPDSLIFTAPRTSGANVHNGTAPQCMREFAPVEIVFDRPVPRGASFAIRWYYPTHAKSTGNALAVDDVKIEFIR</sequence>
<keyword evidence="2" id="KW-1185">Reference proteome</keyword>
<name>A0A178IN29_9BACT</name>
<organism evidence="1 2">
    <name type="scientific">Termitidicoccus mucosus</name>
    <dbReference type="NCBI Taxonomy" id="1184151"/>
    <lineage>
        <taxon>Bacteria</taxon>
        <taxon>Pseudomonadati</taxon>
        <taxon>Verrucomicrobiota</taxon>
        <taxon>Opitutia</taxon>
        <taxon>Opitutales</taxon>
        <taxon>Opitutaceae</taxon>
        <taxon>Termitidicoccus</taxon>
    </lineage>
</organism>
<dbReference type="EMBL" id="LRRQ01000050">
    <property type="protein sequence ID" value="OAM90717.1"/>
    <property type="molecule type" value="Genomic_DNA"/>
</dbReference>
<protein>
    <submittedName>
        <fullName evidence="1">Uncharacterized protein</fullName>
    </submittedName>
</protein>
<gene>
    <name evidence="1" type="ORF">AW736_06650</name>
</gene>
<comment type="caution">
    <text evidence="1">The sequence shown here is derived from an EMBL/GenBank/DDBJ whole genome shotgun (WGS) entry which is preliminary data.</text>
</comment>
<evidence type="ECO:0000313" key="2">
    <source>
        <dbReference type="Proteomes" id="UP000078486"/>
    </source>
</evidence>
<proteinExistence type="predicted"/>
<evidence type="ECO:0000313" key="1">
    <source>
        <dbReference type="EMBL" id="OAM90717.1"/>
    </source>
</evidence>
<dbReference type="AlphaFoldDB" id="A0A178IN29"/>